<accession>A0A9X2FEI7</accession>
<evidence type="ECO:0000313" key="3">
    <source>
        <dbReference type="Proteomes" id="UP001155241"/>
    </source>
</evidence>
<protein>
    <submittedName>
        <fullName evidence="2">Uncharacterized protein</fullName>
    </submittedName>
</protein>
<feature type="transmembrane region" description="Helical" evidence="1">
    <location>
        <begin position="28"/>
        <end position="49"/>
    </location>
</feature>
<reference evidence="2" key="1">
    <citation type="submission" date="2022-06" db="EMBL/GenBank/DDBJ databases">
        <title>Aeoliella straminimaris, a novel planctomycete from sediments.</title>
        <authorList>
            <person name="Vitorino I.R."/>
            <person name="Lage O.M."/>
        </authorList>
    </citation>
    <scope>NUCLEOTIDE SEQUENCE</scope>
    <source>
        <strain evidence="2">ICT_H6.2</strain>
    </source>
</reference>
<comment type="caution">
    <text evidence="2">The sequence shown here is derived from an EMBL/GenBank/DDBJ whole genome shotgun (WGS) entry which is preliminary data.</text>
</comment>
<keyword evidence="1" id="KW-0812">Transmembrane</keyword>
<gene>
    <name evidence="2" type="ORF">NG895_22835</name>
</gene>
<proteinExistence type="predicted"/>
<sequence length="136" mass="15317">MHVEFWIVVSVTLWFGVELGVRHRGLRVALQSVMVLGFCFVFFSVGSLVGKFEPNLAANNRLKNLTRGLVAIAGDEDFDRAEFLERLKQLEQGVIPTYETQSDSREAVVRFLGAYNMEFEDEIPIEADQGVDSTSE</sequence>
<keyword evidence="1" id="KW-1133">Transmembrane helix</keyword>
<dbReference type="RefSeq" id="WP_252854857.1">
    <property type="nucleotide sequence ID" value="NZ_JAMXLR010000077.1"/>
</dbReference>
<evidence type="ECO:0000256" key="1">
    <source>
        <dbReference type="SAM" id="Phobius"/>
    </source>
</evidence>
<dbReference type="EMBL" id="JAMXLR010000077">
    <property type="protein sequence ID" value="MCO6046743.1"/>
    <property type="molecule type" value="Genomic_DNA"/>
</dbReference>
<keyword evidence="3" id="KW-1185">Reference proteome</keyword>
<dbReference type="AlphaFoldDB" id="A0A9X2FEI7"/>
<evidence type="ECO:0000313" key="2">
    <source>
        <dbReference type="EMBL" id="MCO6046743.1"/>
    </source>
</evidence>
<organism evidence="2 3">
    <name type="scientific">Aeoliella straminimaris</name>
    <dbReference type="NCBI Taxonomy" id="2954799"/>
    <lineage>
        <taxon>Bacteria</taxon>
        <taxon>Pseudomonadati</taxon>
        <taxon>Planctomycetota</taxon>
        <taxon>Planctomycetia</taxon>
        <taxon>Pirellulales</taxon>
        <taxon>Lacipirellulaceae</taxon>
        <taxon>Aeoliella</taxon>
    </lineage>
</organism>
<name>A0A9X2FEI7_9BACT</name>
<feature type="transmembrane region" description="Helical" evidence="1">
    <location>
        <begin position="6"/>
        <end position="21"/>
    </location>
</feature>
<dbReference type="Proteomes" id="UP001155241">
    <property type="component" value="Unassembled WGS sequence"/>
</dbReference>
<keyword evidence="1" id="KW-0472">Membrane</keyword>